<dbReference type="SUPFAM" id="SSF52047">
    <property type="entry name" value="RNI-like"/>
    <property type="match status" value="1"/>
</dbReference>
<protein>
    <submittedName>
        <fullName evidence="2">F-box/RNI-like superfamily protein</fullName>
    </submittedName>
</protein>
<dbReference type="InterPro" id="IPR001810">
    <property type="entry name" value="F-box_dom"/>
</dbReference>
<dbReference type="Gene3D" id="3.80.10.10">
    <property type="entry name" value="Ribonuclease Inhibitor"/>
    <property type="match status" value="1"/>
</dbReference>
<dbReference type="PANTHER" id="PTHR31639:SF256">
    <property type="entry name" value="OS07G0242900 PROTEIN"/>
    <property type="match status" value="1"/>
</dbReference>
<dbReference type="InterPro" id="IPR032675">
    <property type="entry name" value="LRR_dom_sf"/>
</dbReference>
<sequence length="460" mass="51289">MDPMEVEQSTEAVDQVASIPDDVVIRILSSLKDARLVAKCSLVSKRWQQMCARVQTLHFYSGLFKGHNDYEEIVGKMVLKTCELRSLQVALHQDRHTMADGNRPRGISDGELFRWLDHTAPHLENFYISDLGDGLPEAKLWTGRFARLATCTMLKTLVLSNSEITHAPGFDAPPLSRLKSLTLYGVVCGADSAERVLGLCPRLEKLLITGCLGVTSLRISNPHLTTFALKEPPTPVSSITLRTPALTRLSLEQVAGVSLEAGRALTKLHLRSDHSIVLNLQNTGNLQDLKIVGKGWDWDSIQQLLYANPKVKNVAFYIKCRDQIHANGVPVEPVRLDRFFYTLQEVRKMEIGAELMWVLSAGRLDAATIAEANPVWMPKVQEIKLGAVKAKAVYIDVLAALLNRCPELKRVVVDTSQLKKSSWNCSTFFSDVLRLQRAHPATDIKINMPDLFVPPKGREQ</sequence>
<dbReference type="PROSITE" id="PS50181">
    <property type="entry name" value="FBOX"/>
    <property type="match status" value="1"/>
</dbReference>
<dbReference type="CDD" id="cd09917">
    <property type="entry name" value="F-box_SF"/>
    <property type="match status" value="1"/>
</dbReference>
<evidence type="ECO:0000313" key="3">
    <source>
        <dbReference type="Proteomes" id="UP000054558"/>
    </source>
</evidence>
<dbReference type="Gene3D" id="1.20.1280.50">
    <property type="match status" value="1"/>
</dbReference>
<feature type="domain" description="F-box" evidence="1">
    <location>
        <begin position="13"/>
        <end position="63"/>
    </location>
</feature>
<evidence type="ECO:0000259" key="1">
    <source>
        <dbReference type="PROSITE" id="PS50181"/>
    </source>
</evidence>
<dbReference type="OrthoDB" id="9973021at2759"/>
<gene>
    <name evidence="2" type="ORF">KFL_003030080</name>
</gene>
<dbReference type="InterPro" id="IPR055411">
    <property type="entry name" value="LRR_FXL15/At3g58940/PEG3-like"/>
</dbReference>
<dbReference type="OMA" id="ENIMVVI"/>
<accession>A0A1Y1I6T0</accession>
<evidence type="ECO:0000313" key="2">
    <source>
        <dbReference type="EMBL" id="GAQ86665.1"/>
    </source>
</evidence>
<dbReference type="InterPro" id="IPR036047">
    <property type="entry name" value="F-box-like_dom_sf"/>
</dbReference>
<dbReference type="PANTHER" id="PTHR31639">
    <property type="entry name" value="F-BOX PROTEIN-LIKE"/>
    <property type="match status" value="1"/>
</dbReference>
<reference evidence="2 3" key="1">
    <citation type="journal article" date="2014" name="Nat. Commun.">
        <title>Klebsormidium flaccidum genome reveals primary factors for plant terrestrial adaptation.</title>
        <authorList>
            <person name="Hori K."/>
            <person name="Maruyama F."/>
            <person name="Fujisawa T."/>
            <person name="Togashi T."/>
            <person name="Yamamoto N."/>
            <person name="Seo M."/>
            <person name="Sato S."/>
            <person name="Yamada T."/>
            <person name="Mori H."/>
            <person name="Tajima N."/>
            <person name="Moriyama T."/>
            <person name="Ikeuchi M."/>
            <person name="Watanabe M."/>
            <person name="Wada H."/>
            <person name="Kobayashi K."/>
            <person name="Saito M."/>
            <person name="Masuda T."/>
            <person name="Sasaki-Sekimoto Y."/>
            <person name="Mashiguchi K."/>
            <person name="Awai K."/>
            <person name="Shimojima M."/>
            <person name="Masuda S."/>
            <person name="Iwai M."/>
            <person name="Nobusawa T."/>
            <person name="Narise T."/>
            <person name="Kondo S."/>
            <person name="Saito H."/>
            <person name="Sato R."/>
            <person name="Murakawa M."/>
            <person name="Ihara Y."/>
            <person name="Oshima-Yamada Y."/>
            <person name="Ohtaka K."/>
            <person name="Satoh M."/>
            <person name="Sonobe K."/>
            <person name="Ishii M."/>
            <person name="Ohtani R."/>
            <person name="Kanamori-Sato M."/>
            <person name="Honoki R."/>
            <person name="Miyazaki D."/>
            <person name="Mochizuki H."/>
            <person name="Umetsu J."/>
            <person name="Higashi K."/>
            <person name="Shibata D."/>
            <person name="Kamiya Y."/>
            <person name="Sato N."/>
            <person name="Nakamura Y."/>
            <person name="Tabata S."/>
            <person name="Ida S."/>
            <person name="Kurokawa K."/>
            <person name="Ohta H."/>
        </authorList>
    </citation>
    <scope>NUCLEOTIDE SEQUENCE [LARGE SCALE GENOMIC DNA]</scope>
    <source>
        <strain evidence="2 3">NIES-2285</strain>
    </source>
</reference>
<dbReference type="Pfam" id="PF12937">
    <property type="entry name" value="F-box-like"/>
    <property type="match status" value="1"/>
</dbReference>
<name>A0A1Y1I6T0_KLENI</name>
<dbReference type="SUPFAM" id="SSF81383">
    <property type="entry name" value="F-box domain"/>
    <property type="match status" value="1"/>
</dbReference>
<proteinExistence type="predicted"/>
<dbReference type="Pfam" id="PF24758">
    <property type="entry name" value="LRR_At5g56370"/>
    <property type="match status" value="1"/>
</dbReference>
<dbReference type="Proteomes" id="UP000054558">
    <property type="component" value="Unassembled WGS sequence"/>
</dbReference>
<dbReference type="AlphaFoldDB" id="A0A1Y1I6T0"/>
<dbReference type="EMBL" id="DF237252">
    <property type="protein sequence ID" value="GAQ86665.1"/>
    <property type="molecule type" value="Genomic_DNA"/>
</dbReference>
<organism evidence="2 3">
    <name type="scientific">Klebsormidium nitens</name>
    <name type="common">Green alga</name>
    <name type="synonym">Ulothrix nitens</name>
    <dbReference type="NCBI Taxonomy" id="105231"/>
    <lineage>
        <taxon>Eukaryota</taxon>
        <taxon>Viridiplantae</taxon>
        <taxon>Streptophyta</taxon>
        <taxon>Klebsormidiophyceae</taxon>
        <taxon>Klebsormidiales</taxon>
        <taxon>Klebsormidiaceae</taxon>
        <taxon>Klebsormidium</taxon>
    </lineage>
</organism>
<keyword evidence="3" id="KW-1185">Reference proteome</keyword>